<keyword evidence="3" id="KW-0805">Transcription regulation</keyword>
<keyword evidence="2" id="KW-0678">Repressor</keyword>
<evidence type="ECO:0000313" key="7">
    <source>
        <dbReference type="EMBL" id="TRY17744.1"/>
    </source>
</evidence>
<dbReference type="Proteomes" id="UP000317638">
    <property type="component" value="Unassembled WGS sequence"/>
</dbReference>
<dbReference type="AlphaFoldDB" id="A0A553JZ78"/>
<dbReference type="GO" id="GO:0003700">
    <property type="term" value="F:DNA-binding transcription factor activity"/>
    <property type="evidence" value="ECO:0007669"/>
    <property type="project" value="InterPro"/>
</dbReference>
<dbReference type="Gene3D" id="3.40.50.1360">
    <property type="match status" value="1"/>
</dbReference>
<dbReference type="PRINTS" id="PR00037">
    <property type="entry name" value="HTHLACR"/>
</dbReference>
<name>A0A553JZ78_9ACTN</name>
<dbReference type="Gene3D" id="1.10.10.10">
    <property type="entry name" value="Winged helix-like DNA-binding domain superfamily/Winged helix DNA-binding domain"/>
    <property type="match status" value="1"/>
</dbReference>
<evidence type="ECO:0000259" key="6">
    <source>
        <dbReference type="PROSITE" id="PS51000"/>
    </source>
</evidence>
<dbReference type="SMART" id="SM00420">
    <property type="entry name" value="HTH_DEOR"/>
    <property type="match status" value="1"/>
</dbReference>
<dbReference type="InterPro" id="IPR037171">
    <property type="entry name" value="NagB/RpiA_transferase-like"/>
</dbReference>
<evidence type="ECO:0000256" key="2">
    <source>
        <dbReference type="ARBA" id="ARBA00022491"/>
    </source>
</evidence>
<sequence>MTSSSNIRHLYAAQRHDRIVAEARAEGRVDVSGLAERLKVTPETVRRDLTLLERRGLVRRVHGGALPVTLTEHEPTVTERLGRATMEKERIAMRAVQELPEEGVILLDAGTSTLALARVLPNRSGLAVVTNSVTIAATLMERGNLTVHVLGGRIRGRTGAAVGSWAMKALAELAIDVVFLGANGFTLDRGFTTPDEVEADVKRAMVAAARRSIVLADATKAGQVHFQRFAAPSDIELLITDDRLDDETAEAFEDAGTEVLRA</sequence>
<evidence type="ECO:0000313" key="8">
    <source>
        <dbReference type="Proteomes" id="UP000317638"/>
    </source>
</evidence>
<evidence type="ECO:0000256" key="4">
    <source>
        <dbReference type="ARBA" id="ARBA00023163"/>
    </source>
</evidence>
<proteinExistence type="predicted"/>
<dbReference type="EMBL" id="VKKG01000004">
    <property type="protein sequence ID" value="TRY17744.1"/>
    <property type="molecule type" value="Genomic_DNA"/>
</dbReference>
<keyword evidence="4" id="KW-0804">Transcription</keyword>
<comment type="function">
    <text evidence="5">Repressor of the lactose catabolism operon. Galactose-6-phosphate is the inducer.</text>
</comment>
<dbReference type="OrthoDB" id="7688673at2"/>
<accession>A0A553JZ78</accession>
<dbReference type="InterPro" id="IPR014036">
    <property type="entry name" value="DeoR-like_C"/>
</dbReference>
<dbReference type="PROSITE" id="PS51000">
    <property type="entry name" value="HTH_DEOR_2"/>
    <property type="match status" value="1"/>
</dbReference>
<dbReference type="SUPFAM" id="SSF100950">
    <property type="entry name" value="NagB/RpiA/CoA transferase-like"/>
    <property type="match status" value="1"/>
</dbReference>
<dbReference type="SUPFAM" id="SSF46785">
    <property type="entry name" value="Winged helix' DNA-binding domain"/>
    <property type="match status" value="1"/>
</dbReference>
<dbReference type="PANTHER" id="PTHR30363:SF4">
    <property type="entry name" value="GLYCEROL-3-PHOSPHATE REGULON REPRESSOR"/>
    <property type="match status" value="1"/>
</dbReference>
<evidence type="ECO:0000256" key="3">
    <source>
        <dbReference type="ARBA" id="ARBA00023015"/>
    </source>
</evidence>
<dbReference type="PANTHER" id="PTHR30363">
    <property type="entry name" value="HTH-TYPE TRANSCRIPTIONAL REGULATOR SRLR-RELATED"/>
    <property type="match status" value="1"/>
</dbReference>
<dbReference type="InterPro" id="IPR001034">
    <property type="entry name" value="DeoR_HTH"/>
</dbReference>
<reference evidence="7 8" key="1">
    <citation type="submission" date="2019-07" db="EMBL/GenBank/DDBJ databases">
        <authorList>
            <person name="Zhou L.-Y."/>
        </authorList>
    </citation>
    <scope>NUCLEOTIDE SEQUENCE [LARGE SCALE GENOMIC DNA]</scope>
    <source>
        <strain evidence="7 8">YIM 101269</strain>
    </source>
</reference>
<evidence type="ECO:0000256" key="5">
    <source>
        <dbReference type="ARBA" id="ARBA00024937"/>
    </source>
</evidence>
<organism evidence="7 8">
    <name type="scientific">Tessaracoccus rhinocerotis</name>
    <dbReference type="NCBI Taxonomy" id="1689449"/>
    <lineage>
        <taxon>Bacteria</taxon>
        <taxon>Bacillati</taxon>
        <taxon>Actinomycetota</taxon>
        <taxon>Actinomycetes</taxon>
        <taxon>Propionibacteriales</taxon>
        <taxon>Propionibacteriaceae</taxon>
        <taxon>Tessaracoccus</taxon>
    </lineage>
</organism>
<comment type="caution">
    <text evidence="7">The sequence shown here is derived from an EMBL/GenBank/DDBJ whole genome shotgun (WGS) entry which is preliminary data.</text>
</comment>
<dbReference type="InterPro" id="IPR050313">
    <property type="entry name" value="Carb_Metab_HTH_regulators"/>
</dbReference>
<gene>
    <name evidence="7" type="ORF">FOJ82_10735</name>
</gene>
<feature type="domain" description="HTH deoR-type" evidence="6">
    <location>
        <begin position="12"/>
        <end position="67"/>
    </location>
</feature>
<dbReference type="Pfam" id="PF08220">
    <property type="entry name" value="HTH_DeoR"/>
    <property type="match status" value="1"/>
</dbReference>
<dbReference type="Pfam" id="PF00455">
    <property type="entry name" value="DeoRC"/>
    <property type="match status" value="1"/>
</dbReference>
<dbReference type="RefSeq" id="WP_143938484.1">
    <property type="nucleotide sequence ID" value="NZ_VKKG01000004.1"/>
</dbReference>
<protein>
    <recommendedName>
        <fullName evidence="1">Lactose phosphotransferase system repressor</fullName>
    </recommendedName>
</protein>
<dbReference type="InterPro" id="IPR036390">
    <property type="entry name" value="WH_DNA-bd_sf"/>
</dbReference>
<dbReference type="InterPro" id="IPR036388">
    <property type="entry name" value="WH-like_DNA-bd_sf"/>
</dbReference>
<dbReference type="SMART" id="SM01134">
    <property type="entry name" value="DeoRC"/>
    <property type="match status" value="1"/>
</dbReference>
<evidence type="ECO:0000256" key="1">
    <source>
        <dbReference type="ARBA" id="ARBA00021390"/>
    </source>
</evidence>
<keyword evidence="8" id="KW-1185">Reference proteome</keyword>